<dbReference type="SUPFAM" id="SSF55874">
    <property type="entry name" value="ATPase domain of HSP90 chaperone/DNA topoisomerase II/histidine kinase"/>
    <property type="match status" value="1"/>
</dbReference>
<dbReference type="PANTHER" id="PTHR42878">
    <property type="entry name" value="TWO-COMPONENT HISTIDINE KINASE"/>
    <property type="match status" value="1"/>
</dbReference>
<evidence type="ECO:0000256" key="6">
    <source>
        <dbReference type="ARBA" id="ARBA00022840"/>
    </source>
</evidence>
<keyword evidence="4" id="KW-0547">Nucleotide-binding</keyword>
<keyword evidence="7" id="KW-0902">Two-component regulatory system</keyword>
<dbReference type="InterPro" id="IPR036890">
    <property type="entry name" value="HATPase_C_sf"/>
</dbReference>
<reference evidence="12" key="1">
    <citation type="submission" date="2016-10" db="EMBL/GenBank/DDBJ databases">
        <authorList>
            <person name="Varghese N."/>
            <person name="Submissions S."/>
        </authorList>
    </citation>
    <scope>NUCLEOTIDE SEQUENCE [LARGE SCALE GENOMIC DNA]</scope>
    <source>
        <strain evidence="12">DSM 21580</strain>
    </source>
</reference>
<dbReference type="Pfam" id="PF13181">
    <property type="entry name" value="TPR_8"/>
    <property type="match status" value="2"/>
</dbReference>
<evidence type="ECO:0000313" key="11">
    <source>
        <dbReference type="EMBL" id="SEG43365.1"/>
    </source>
</evidence>
<feature type="domain" description="Histidine kinase" evidence="10">
    <location>
        <begin position="451"/>
        <end position="661"/>
    </location>
</feature>
<dbReference type="Proteomes" id="UP000236738">
    <property type="component" value="Unassembled WGS sequence"/>
</dbReference>
<dbReference type="InterPro" id="IPR003594">
    <property type="entry name" value="HATPase_dom"/>
</dbReference>
<evidence type="ECO:0000256" key="3">
    <source>
        <dbReference type="ARBA" id="ARBA00022679"/>
    </source>
</evidence>
<dbReference type="InterPro" id="IPR011990">
    <property type="entry name" value="TPR-like_helical_dom_sf"/>
</dbReference>
<dbReference type="SMART" id="SM00028">
    <property type="entry name" value="TPR"/>
    <property type="match status" value="6"/>
</dbReference>
<keyword evidence="8" id="KW-0802">TPR repeat</keyword>
<dbReference type="GO" id="GO:0005524">
    <property type="term" value="F:ATP binding"/>
    <property type="evidence" value="ECO:0007669"/>
    <property type="project" value="UniProtKB-KW"/>
</dbReference>
<dbReference type="SMART" id="SM00388">
    <property type="entry name" value="HisKA"/>
    <property type="match status" value="1"/>
</dbReference>
<dbReference type="GO" id="GO:0000156">
    <property type="term" value="F:phosphorelay response regulator activity"/>
    <property type="evidence" value="ECO:0007669"/>
    <property type="project" value="TreeGrafter"/>
</dbReference>
<dbReference type="EMBL" id="FNUS01000005">
    <property type="protein sequence ID" value="SEG43365.1"/>
    <property type="molecule type" value="Genomic_DNA"/>
</dbReference>
<keyword evidence="12" id="KW-1185">Reference proteome</keyword>
<evidence type="ECO:0000256" key="9">
    <source>
        <dbReference type="SAM" id="Phobius"/>
    </source>
</evidence>
<name>A0A1H6A5P5_9FLAO</name>
<dbReference type="GO" id="GO:0007234">
    <property type="term" value="P:osmosensory signaling via phosphorelay pathway"/>
    <property type="evidence" value="ECO:0007669"/>
    <property type="project" value="TreeGrafter"/>
</dbReference>
<dbReference type="SMART" id="SM00387">
    <property type="entry name" value="HATPase_c"/>
    <property type="match status" value="1"/>
</dbReference>
<keyword evidence="6" id="KW-0067">ATP-binding</keyword>
<sequence>MKKFLPLFLFIFSYSPCQIPKSLDSLKTYIDTKPKDTNYVSALNEYAFIIIKNGKYEEGKKIITQMELLSKQLNYGSGFYKSTNMKGVMEFVKQNPEKAMEYFKNANEIILKYKLPNKIYQNSLNNIGIIYNQMGDRENATKYAIKLIDFQEKKKLNPLKSSPYTQVGDNLKFYKKYNEALQYYQKALQIETDLKDHVGIAIGNNRIGNLYEDLKNNKAALNYFKKGLFFAEKADYKLLKCELLTNLGRIYQKENDFVKAEDYLKKAEVQSRELEATQTLKVVCSNLGDLYFSQKKYQLSKKYYLEALQIAKEIKDPEFSYSANQALADLFEKEGDYKKAFTYKVDAEIAKDSIFKIKTLENTENLLRKYQTEKKEQEIKTLSTQNKLKNLQIDIANRKIYYAFAGLFLLSCIGFLFYKQSENRKRNNLKLSFLNQELEKANKTKTQLFGILNHDLRSPLAGLIHFLQLQKDSPEILDEATKQRLQNKTFGAAENLLVQMEDLLLWSKGQMEHFEPKKTQVPVSQIFQDIADNFSFGNKVKISFENPENLQVFTDNDYLKTITRNLTNNAIKILDKIENPTIVWKAINHKSFVELMIIDNGKGATPEKFRALFDENVSIGIKTGLGMHLIRDLSKAIDAEISVNSVENVGTRISLIIENKK</sequence>
<dbReference type="Gene3D" id="1.10.287.130">
    <property type="match status" value="1"/>
</dbReference>
<evidence type="ECO:0000256" key="5">
    <source>
        <dbReference type="ARBA" id="ARBA00022777"/>
    </source>
</evidence>
<dbReference type="PROSITE" id="PS50005">
    <property type="entry name" value="TPR"/>
    <property type="match status" value="1"/>
</dbReference>
<dbReference type="Pfam" id="PF13176">
    <property type="entry name" value="TPR_7"/>
    <property type="match status" value="1"/>
</dbReference>
<dbReference type="RefSeq" id="WP_103914213.1">
    <property type="nucleotide sequence ID" value="NZ_FNUS01000005.1"/>
</dbReference>
<dbReference type="AlphaFoldDB" id="A0A1H6A5P5"/>
<keyword evidence="9" id="KW-0472">Membrane</keyword>
<organism evidence="11 12">
    <name type="scientific">Halpernia humi</name>
    <dbReference type="NCBI Taxonomy" id="493375"/>
    <lineage>
        <taxon>Bacteria</taxon>
        <taxon>Pseudomonadati</taxon>
        <taxon>Bacteroidota</taxon>
        <taxon>Flavobacteriia</taxon>
        <taxon>Flavobacteriales</taxon>
        <taxon>Weeksellaceae</taxon>
        <taxon>Chryseobacterium group</taxon>
        <taxon>Halpernia</taxon>
    </lineage>
</organism>
<evidence type="ECO:0000256" key="1">
    <source>
        <dbReference type="ARBA" id="ARBA00000085"/>
    </source>
</evidence>
<dbReference type="InterPro" id="IPR019734">
    <property type="entry name" value="TPR_rpt"/>
</dbReference>
<dbReference type="InterPro" id="IPR036097">
    <property type="entry name" value="HisK_dim/P_sf"/>
</dbReference>
<keyword evidence="9" id="KW-1133">Transmembrane helix</keyword>
<dbReference type="CDD" id="cd00082">
    <property type="entry name" value="HisKA"/>
    <property type="match status" value="1"/>
</dbReference>
<dbReference type="EC" id="2.7.13.3" evidence="2"/>
<dbReference type="InterPro" id="IPR005467">
    <property type="entry name" value="His_kinase_dom"/>
</dbReference>
<dbReference type="GO" id="GO:0000155">
    <property type="term" value="F:phosphorelay sensor kinase activity"/>
    <property type="evidence" value="ECO:0007669"/>
    <property type="project" value="InterPro"/>
</dbReference>
<dbReference type="Gene3D" id="3.30.565.10">
    <property type="entry name" value="Histidine kinase-like ATPase, C-terminal domain"/>
    <property type="match status" value="1"/>
</dbReference>
<evidence type="ECO:0000256" key="7">
    <source>
        <dbReference type="ARBA" id="ARBA00023012"/>
    </source>
</evidence>
<keyword evidence="9" id="KW-0812">Transmembrane</keyword>
<evidence type="ECO:0000259" key="10">
    <source>
        <dbReference type="PROSITE" id="PS50109"/>
    </source>
</evidence>
<dbReference type="SUPFAM" id="SSF48452">
    <property type="entry name" value="TPR-like"/>
    <property type="match status" value="3"/>
</dbReference>
<comment type="catalytic activity">
    <reaction evidence="1">
        <text>ATP + protein L-histidine = ADP + protein N-phospho-L-histidine.</text>
        <dbReference type="EC" id="2.7.13.3"/>
    </reaction>
</comment>
<accession>A0A1H6A5P5</accession>
<evidence type="ECO:0000313" key="12">
    <source>
        <dbReference type="Proteomes" id="UP000236738"/>
    </source>
</evidence>
<feature type="repeat" description="TPR" evidence="8">
    <location>
        <begin position="161"/>
        <end position="194"/>
    </location>
</feature>
<protein>
    <recommendedName>
        <fullName evidence="2">histidine kinase</fullName>
        <ecNumber evidence="2">2.7.13.3</ecNumber>
    </recommendedName>
</protein>
<dbReference type="SUPFAM" id="SSF47384">
    <property type="entry name" value="Homodimeric domain of signal transducing histidine kinase"/>
    <property type="match status" value="1"/>
</dbReference>
<evidence type="ECO:0000256" key="2">
    <source>
        <dbReference type="ARBA" id="ARBA00012438"/>
    </source>
</evidence>
<dbReference type="PROSITE" id="PS50109">
    <property type="entry name" value="HIS_KIN"/>
    <property type="match status" value="1"/>
</dbReference>
<dbReference type="Pfam" id="PF02518">
    <property type="entry name" value="HATPase_c"/>
    <property type="match status" value="1"/>
</dbReference>
<dbReference type="PANTHER" id="PTHR42878:SF7">
    <property type="entry name" value="SENSOR HISTIDINE KINASE GLRK"/>
    <property type="match status" value="1"/>
</dbReference>
<keyword evidence="5" id="KW-0418">Kinase</keyword>
<dbReference type="GO" id="GO:0030295">
    <property type="term" value="F:protein kinase activator activity"/>
    <property type="evidence" value="ECO:0007669"/>
    <property type="project" value="TreeGrafter"/>
</dbReference>
<proteinExistence type="predicted"/>
<dbReference type="InterPro" id="IPR050351">
    <property type="entry name" value="BphY/WalK/GraS-like"/>
</dbReference>
<dbReference type="Gene3D" id="1.25.40.10">
    <property type="entry name" value="Tetratricopeptide repeat domain"/>
    <property type="match status" value="2"/>
</dbReference>
<gene>
    <name evidence="11" type="ORF">SAMN05421847_2352</name>
</gene>
<keyword evidence="3" id="KW-0808">Transferase</keyword>
<feature type="transmembrane region" description="Helical" evidence="9">
    <location>
        <begin position="400"/>
        <end position="418"/>
    </location>
</feature>
<dbReference type="OrthoDB" id="9810447at2"/>
<dbReference type="InterPro" id="IPR003661">
    <property type="entry name" value="HisK_dim/P_dom"/>
</dbReference>
<dbReference type="Pfam" id="PF13424">
    <property type="entry name" value="TPR_12"/>
    <property type="match status" value="1"/>
</dbReference>
<evidence type="ECO:0000256" key="8">
    <source>
        <dbReference type="PROSITE-ProRule" id="PRU00339"/>
    </source>
</evidence>
<evidence type="ECO:0000256" key="4">
    <source>
        <dbReference type="ARBA" id="ARBA00022741"/>
    </source>
</evidence>